<feature type="region of interest" description="Disordered" evidence="6">
    <location>
        <begin position="373"/>
        <end position="407"/>
    </location>
</feature>
<dbReference type="SUPFAM" id="SSF53098">
    <property type="entry name" value="Ribonuclease H-like"/>
    <property type="match status" value="1"/>
</dbReference>
<keyword evidence="4" id="KW-0862">Zinc</keyword>
<evidence type="ECO:0000256" key="4">
    <source>
        <dbReference type="ARBA" id="ARBA00022833"/>
    </source>
</evidence>
<evidence type="ECO:0000256" key="1">
    <source>
        <dbReference type="ARBA" id="ARBA00004123"/>
    </source>
</evidence>
<protein>
    <recommendedName>
        <fullName evidence="9">DUF659 domain-containing protein</fullName>
    </recommendedName>
</protein>
<keyword evidence="5" id="KW-0539">Nucleus</keyword>
<keyword evidence="2" id="KW-0479">Metal-binding</keyword>
<accession>A0A2G8SGP6</accession>
<feature type="compositionally biased region" description="Acidic residues" evidence="6">
    <location>
        <begin position="377"/>
        <end position="404"/>
    </location>
</feature>
<sequence>MPPAKDPPDQAGKRRRRVSDEGAEVESPSDRDDPAPIDNAPTTRATRSSARISSNKRAKAQGGGNAAADARDSSEEEETEKSDAAPNAGAAPNAASRTPSASATFSERRAARLTEKYGDLTTQESLDARAAKWTSQVYHHFRKPVLATKKDVYRDLNKHVKLCIPEKTTETQLITEYAQGVNYSYARLRFLLAMWVARRHRPFTIVEDPEFREILRMLFARVDIPSRVTVARDLNDGLPGKIHICLDGRASPNVISFLGVTTHWHENGKIEHIILDFIKLAKGHTGEYLAHKLMGLLEEFGIVDKVLGVTCDNASNNAKMLKEMKKLNADFRGPDARVRCFGHVINLVVKAILSQFGQKVKSEAIGETDKDISALDDPVDVEDDEEDVDEAREAADDDDIEEGEDQRPELVLTDADIKLGRLTLQKVIKLSQKVWNSPTVRAEMSAQAKAAGQKSEVLIRAVRTRWNTVMMVLERALELRPILFQVCDKAEFNKNQGVRLRRFIVDDEDWPILEQLHELLATFLEATLAISQSATPLIHDVIPWIDVMTKHLEDTRDNVDKLPIIRAAARKGYKILQKYYRHTDETPFYRIAMMLHPCYKKRYFVRARWPRDWVEKALSLLHTEWEMRYRNQTDPAAAEDSSSGPSHDANSPRQASEARSGAGSRASAARAARNMLASLTGADELEEEDALEEYLEGPL</sequence>
<evidence type="ECO:0008006" key="9">
    <source>
        <dbReference type="Google" id="ProtNLM"/>
    </source>
</evidence>
<dbReference type="GO" id="GO:0008270">
    <property type="term" value="F:zinc ion binding"/>
    <property type="evidence" value="ECO:0007669"/>
    <property type="project" value="UniProtKB-KW"/>
</dbReference>
<feature type="region of interest" description="Disordered" evidence="6">
    <location>
        <begin position="1"/>
        <end position="107"/>
    </location>
</feature>
<feature type="compositionally biased region" description="Acidic residues" evidence="6">
    <location>
        <begin position="683"/>
        <end position="699"/>
    </location>
</feature>
<dbReference type="EMBL" id="AYKW01000009">
    <property type="protein sequence ID" value="PIL32936.1"/>
    <property type="molecule type" value="Genomic_DNA"/>
</dbReference>
<feature type="compositionally biased region" description="Polar residues" evidence="6">
    <location>
        <begin position="96"/>
        <end position="105"/>
    </location>
</feature>
<evidence type="ECO:0000256" key="2">
    <source>
        <dbReference type="ARBA" id="ARBA00022723"/>
    </source>
</evidence>
<dbReference type="InterPro" id="IPR052035">
    <property type="entry name" value="ZnF_BED_domain_contain"/>
</dbReference>
<keyword evidence="8" id="KW-1185">Reference proteome</keyword>
<dbReference type="AlphaFoldDB" id="A0A2G8SGP6"/>
<keyword evidence="3" id="KW-0863">Zinc-finger</keyword>
<evidence type="ECO:0000313" key="8">
    <source>
        <dbReference type="Proteomes" id="UP000230002"/>
    </source>
</evidence>
<dbReference type="PANTHER" id="PTHR46481:SF10">
    <property type="entry name" value="ZINC FINGER BED DOMAIN-CONTAINING PROTEIN 39"/>
    <property type="match status" value="1"/>
</dbReference>
<feature type="compositionally biased region" description="Basic and acidic residues" evidence="6">
    <location>
        <begin position="1"/>
        <end position="12"/>
    </location>
</feature>
<gene>
    <name evidence="7" type="ORF">GSI_05054</name>
</gene>
<feature type="compositionally biased region" description="Low complexity" evidence="6">
    <location>
        <begin position="40"/>
        <end position="53"/>
    </location>
</feature>
<evidence type="ECO:0000256" key="6">
    <source>
        <dbReference type="SAM" id="MobiDB-lite"/>
    </source>
</evidence>
<proteinExistence type="predicted"/>
<dbReference type="GO" id="GO:0005634">
    <property type="term" value="C:nucleus"/>
    <property type="evidence" value="ECO:0007669"/>
    <property type="project" value="UniProtKB-SubCell"/>
</dbReference>
<dbReference type="InterPro" id="IPR012337">
    <property type="entry name" value="RNaseH-like_sf"/>
</dbReference>
<comment type="subcellular location">
    <subcellularLocation>
        <location evidence="1">Nucleus</location>
    </subcellularLocation>
</comment>
<dbReference type="STRING" id="1077348.A0A2G8SGP6"/>
<evidence type="ECO:0000256" key="5">
    <source>
        <dbReference type="ARBA" id="ARBA00023242"/>
    </source>
</evidence>
<evidence type="ECO:0000313" key="7">
    <source>
        <dbReference type="EMBL" id="PIL32936.1"/>
    </source>
</evidence>
<reference evidence="7 8" key="1">
    <citation type="journal article" date="2015" name="Sci. Rep.">
        <title>Chromosome-level genome map provides insights into diverse defense mechanisms in the medicinal fungus Ganoderma sinense.</title>
        <authorList>
            <person name="Zhu Y."/>
            <person name="Xu J."/>
            <person name="Sun C."/>
            <person name="Zhou S."/>
            <person name="Xu H."/>
            <person name="Nelson D.R."/>
            <person name="Qian J."/>
            <person name="Song J."/>
            <person name="Luo H."/>
            <person name="Xiang L."/>
            <person name="Li Y."/>
            <person name="Xu Z."/>
            <person name="Ji A."/>
            <person name="Wang L."/>
            <person name="Lu S."/>
            <person name="Hayward A."/>
            <person name="Sun W."/>
            <person name="Li X."/>
            <person name="Schwartz D.C."/>
            <person name="Wang Y."/>
            <person name="Chen S."/>
        </authorList>
    </citation>
    <scope>NUCLEOTIDE SEQUENCE [LARGE SCALE GENOMIC DNA]</scope>
    <source>
        <strain evidence="7 8">ZZ0214-1</strain>
    </source>
</reference>
<organism evidence="7 8">
    <name type="scientific">Ganoderma sinense ZZ0214-1</name>
    <dbReference type="NCBI Taxonomy" id="1077348"/>
    <lineage>
        <taxon>Eukaryota</taxon>
        <taxon>Fungi</taxon>
        <taxon>Dikarya</taxon>
        <taxon>Basidiomycota</taxon>
        <taxon>Agaricomycotina</taxon>
        <taxon>Agaricomycetes</taxon>
        <taxon>Polyporales</taxon>
        <taxon>Polyporaceae</taxon>
        <taxon>Ganoderma</taxon>
    </lineage>
</organism>
<feature type="compositionally biased region" description="Polar residues" evidence="6">
    <location>
        <begin position="633"/>
        <end position="654"/>
    </location>
</feature>
<feature type="compositionally biased region" description="Low complexity" evidence="6">
    <location>
        <begin position="84"/>
        <end position="95"/>
    </location>
</feature>
<dbReference type="OrthoDB" id="3359487at2759"/>
<feature type="compositionally biased region" description="Low complexity" evidence="6">
    <location>
        <begin position="655"/>
        <end position="673"/>
    </location>
</feature>
<dbReference type="Proteomes" id="UP000230002">
    <property type="component" value="Unassembled WGS sequence"/>
</dbReference>
<feature type="region of interest" description="Disordered" evidence="6">
    <location>
        <begin position="633"/>
        <end position="699"/>
    </location>
</feature>
<name>A0A2G8SGP6_9APHY</name>
<evidence type="ECO:0000256" key="3">
    <source>
        <dbReference type="ARBA" id="ARBA00022771"/>
    </source>
</evidence>
<comment type="caution">
    <text evidence="7">The sequence shown here is derived from an EMBL/GenBank/DDBJ whole genome shotgun (WGS) entry which is preliminary data.</text>
</comment>
<dbReference type="PANTHER" id="PTHR46481">
    <property type="entry name" value="ZINC FINGER BED DOMAIN-CONTAINING PROTEIN 4"/>
    <property type="match status" value="1"/>
</dbReference>